<evidence type="ECO:0000256" key="8">
    <source>
        <dbReference type="ARBA" id="ARBA00023002"/>
    </source>
</evidence>
<organism evidence="17 18">
    <name type="scientific">Mesosutterella multiformis</name>
    <dbReference type="NCBI Taxonomy" id="2259133"/>
    <lineage>
        <taxon>Bacteria</taxon>
        <taxon>Pseudomonadati</taxon>
        <taxon>Pseudomonadota</taxon>
        <taxon>Betaproteobacteria</taxon>
        <taxon>Burkholderiales</taxon>
        <taxon>Sutterellaceae</taxon>
        <taxon>Mesosutterella</taxon>
    </lineage>
</organism>
<dbReference type="EC" id="1.8.1.4" evidence="3 14"/>
<evidence type="ECO:0000256" key="5">
    <source>
        <dbReference type="ARBA" id="ARBA00022490"/>
    </source>
</evidence>
<dbReference type="EMBL" id="BGZJ01000001">
    <property type="protein sequence ID" value="GBO94174.1"/>
    <property type="molecule type" value="Genomic_DNA"/>
</dbReference>
<name>A0A388SHK9_9BURK</name>
<evidence type="ECO:0000256" key="6">
    <source>
        <dbReference type="ARBA" id="ARBA00022630"/>
    </source>
</evidence>
<feature type="binding site" evidence="12">
    <location>
        <position position="322"/>
    </location>
    <ligand>
        <name>FAD</name>
        <dbReference type="ChEBI" id="CHEBI:57692"/>
    </ligand>
</feature>
<accession>A0A388SHK9</accession>
<evidence type="ECO:0000313" key="17">
    <source>
        <dbReference type="EMBL" id="GBO94174.1"/>
    </source>
</evidence>
<comment type="catalytic activity">
    <reaction evidence="10 14">
        <text>N(6)-[(R)-dihydrolipoyl]-L-lysyl-[protein] + NAD(+) = N(6)-[(R)-lipoyl]-L-lysyl-[protein] + NADH + H(+)</text>
        <dbReference type="Rhea" id="RHEA:15045"/>
        <dbReference type="Rhea" id="RHEA-COMP:10474"/>
        <dbReference type="Rhea" id="RHEA-COMP:10475"/>
        <dbReference type="ChEBI" id="CHEBI:15378"/>
        <dbReference type="ChEBI" id="CHEBI:57540"/>
        <dbReference type="ChEBI" id="CHEBI:57945"/>
        <dbReference type="ChEBI" id="CHEBI:83099"/>
        <dbReference type="ChEBI" id="CHEBI:83100"/>
        <dbReference type="EC" id="1.8.1.4"/>
    </reaction>
</comment>
<evidence type="ECO:0000256" key="12">
    <source>
        <dbReference type="PIRSR" id="PIRSR000350-3"/>
    </source>
</evidence>
<dbReference type="RefSeq" id="WP_116270419.1">
    <property type="nucleotide sequence ID" value="NZ_BGZJ01000001.1"/>
</dbReference>
<evidence type="ECO:0000259" key="16">
    <source>
        <dbReference type="Pfam" id="PF07992"/>
    </source>
</evidence>
<keyword evidence="9 12" id="KW-0520">NAD</keyword>
<feature type="binding site" evidence="12">
    <location>
        <position position="60"/>
    </location>
    <ligand>
        <name>FAD</name>
        <dbReference type="ChEBI" id="CHEBI:57692"/>
    </ligand>
</feature>
<dbReference type="Gene3D" id="3.50.50.60">
    <property type="entry name" value="FAD/NAD(P)-binding domain"/>
    <property type="match status" value="2"/>
</dbReference>
<feature type="domain" description="Pyridine nucleotide-disulphide oxidoreductase dimerisation" evidence="15">
    <location>
        <begin position="356"/>
        <end position="465"/>
    </location>
</feature>
<dbReference type="PIRSF" id="PIRSF000350">
    <property type="entry name" value="Mercury_reductase_MerA"/>
    <property type="match status" value="1"/>
</dbReference>
<dbReference type="FunFam" id="3.30.390.30:FF:000001">
    <property type="entry name" value="Dihydrolipoyl dehydrogenase"/>
    <property type="match status" value="1"/>
</dbReference>
<sequence length="475" mass="49881">MADGIDFDVFVIGAGPGGYECAIRAAQLGFKTAAADPWKDADGKAAPGGTCTNVGCIPSKAMLASSLAYESAGETFRELGINVGPASFDLDVIQARRAKVVRKSNDGILWLFKKNGVEFFPESAHFLPGGKPGAWKIGLSDGTEITAANVVVAAGSVPRLLPGVTPDEKTILTSTGGLEQTSVPKRLGIIGAGVIGLEIGAVWQRLGAEVTMLEALPGFLGIADEEISRAALQVYKKTGFTFHFGCRVESVEKRADGVVVRYRTGDEEKEAVFDRLMVSIGRVPALQSVNPEAVGLKADARGFVEVDEGCRTNLPGVYAIGDLVRGPMLAHKASDEGVAVAEEIAGEHPVINHRLVPSVIYTHPEIAWVGLTEAEARNEGYTAKAGKAFFSANGRARAQGQTDGFVKIVADAENDRVLGIHILGSEAGELIAAASFILATEATCEDVALTTIAHPTFAEAIREAALTVLGRPMNS</sequence>
<dbReference type="PANTHER" id="PTHR22912:SF224">
    <property type="entry name" value="DIHYDROLIPOYL DEHYDROGENASE"/>
    <property type="match status" value="1"/>
</dbReference>
<keyword evidence="5" id="KW-0963">Cytoplasm</keyword>
<comment type="miscellaneous">
    <text evidence="14">The active site is a redox-active disulfide bond.</text>
</comment>
<comment type="subcellular location">
    <subcellularLocation>
        <location evidence="1">Cytoplasm</location>
    </subcellularLocation>
</comment>
<dbReference type="InterPro" id="IPR001100">
    <property type="entry name" value="Pyr_nuc-diS_OxRdtase"/>
</dbReference>
<dbReference type="NCBIfam" id="TIGR01350">
    <property type="entry name" value="lipoamide_DH"/>
    <property type="match status" value="1"/>
</dbReference>
<keyword evidence="18" id="KW-1185">Reference proteome</keyword>
<keyword evidence="7 12" id="KW-0274">FAD</keyword>
<dbReference type="AlphaFoldDB" id="A0A388SHK9"/>
<dbReference type="InterPro" id="IPR023753">
    <property type="entry name" value="FAD/NAD-binding_dom"/>
</dbReference>
<dbReference type="InterPro" id="IPR006258">
    <property type="entry name" value="Lipoamide_DH"/>
</dbReference>
<evidence type="ECO:0000256" key="10">
    <source>
        <dbReference type="ARBA" id="ARBA00049187"/>
    </source>
</evidence>
<comment type="similarity">
    <text evidence="2 14">Belongs to the class-I pyridine nucleotide-disulfide oxidoreductase family.</text>
</comment>
<protein>
    <recommendedName>
        <fullName evidence="4 14">Dihydrolipoyl dehydrogenase</fullName>
        <ecNumber evidence="3 14">1.8.1.4</ecNumber>
    </recommendedName>
</protein>
<evidence type="ECO:0000256" key="3">
    <source>
        <dbReference type="ARBA" id="ARBA00012608"/>
    </source>
</evidence>
<keyword evidence="6 14" id="KW-0285">Flavoprotein</keyword>
<evidence type="ECO:0000256" key="4">
    <source>
        <dbReference type="ARBA" id="ARBA00016961"/>
    </source>
</evidence>
<keyword evidence="8 14" id="KW-0560">Oxidoreductase</keyword>
<evidence type="ECO:0000256" key="14">
    <source>
        <dbReference type="RuleBase" id="RU003692"/>
    </source>
</evidence>
<gene>
    <name evidence="17" type="primary">odhL</name>
    <name evidence="17" type="ORF">MESMUL_15280</name>
</gene>
<keyword evidence="12" id="KW-0547">Nucleotide-binding</keyword>
<evidence type="ECO:0000313" key="18">
    <source>
        <dbReference type="Proteomes" id="UP000266091"/>
    </source>
</evidence>
<evidence type="ECO:0000256" key="13">
    <source>
        <dbReference type="PIRSR" id="PIRSR000350-4"/>
    </source>
</evidence>
<proteinExistence type="inferred from homology"/>
<dbReference type="InterPro" id="IPR036188">
    <property type="entry name" value="FAD/NAD-bd_sf"/>
</dbReference>
<accession>A0A401LMC0</accession>
<evidence type="ECO:0000256" key="11">
    <source>
        <dbReference type="PIRSR" id="PIRSR000350-2"/>
    </source>
</evidence>
<dbReference type="GO" id="GO:0050660">
    <property type="term" value="F:flavin adenine dinucleotide binding"/>
    <property type="evidence" value="ECO:0007669"/>
    <property type="project" value="InterPro"/>
</dbReference>
<evidence type="ECO:0000256" key="1">
    <source>
        <dbReference type="ARBA" id="ARBA00004496"/>
    </source>
</evidence>
<dbReference type="PRINTS" id="PR00368">
    <property type="entry name" value="FADPNR"/>
</dbReference>
<dbReference type="OrthoDB" id="178496at2"/>
<feature type="domain" description="FAD/NAD(P)-binding" evidence="16">
    <location>
        <begin position="7"/>
        <end position="337"/>
    </location>
</feature>
<feature type="disulfide bond" description="Redox-active" evidence="13">
    <location>
        <begin position="51"/>
        <end position="56"/>
    </location>
</feature>
<dbReference type="GO" id="GO:0004148">
    <property type="term" value="F:dihydrolipoyl dehydrogenase (NADH) activity"/>
    <property type="evidence" value="ECO:0007669"/>
    <property type="project" value="UniProtKB-EC"/>
</dbReference>
<comment type="cofactor">
    <cofactor evidence="12 14">
        <name>FAD</name>
        <dbReference type="ChEBI" id="CHEBI:57692"/>
    </cofactor>
    <text evidence="12 14">Binds 1 FAD per subunit.</text>
</comment>
<dbReference type="InterPro" id="IPR050151">
    <property type="entry name" value="Class-I_Pyr_Nuc-Dis_Oxidored"/>
</dbReference>
<reference evidence="17 18" key="1">
    <citation type="journal article" date="2018" name="Int. J. Syst. Evol. Microbiol.">
        <title>Mesosutterella multiformis gen. nov., sp. nov., a member of the family Sutterellaceae and Sutterella megalosphaeroides sp. nov., isolated from human faeces.</title>
        <authorList>
            <person name="Sakamoto M."/>
            <person name="Ikeyama N."/>
            <person name="Kunihiro T."/>
            <person name="Iino T."/>
            <person name="Yuki M."/>
            <person name="Ohkuma M."/>
        </authorList>
    </citation>
    <scope>NUCLEOTIDE SEQUENCE [LARGE SCALE GENOMIC DNA]</scope>
    <source>
        <strain evidence="17 18">4NBBH2</strain>
    </source>
</reference>
<dbReference type="GO" id="GO:0005737">
    <property type="term" value="C:cytoplasm"/>
    <property type="evidence" value="ECO:0007669"/>
    <property type="project" value="UniProtKB-SubCell"/>
</dbReference>
<evidence type="ECO:0000259" key="15">
    <source>
        <dbReference type="Pfam" id="PF02852"/>
    </source>
</evidence>
<evidence type="ECO:0000256" key="7">
    <source>
        <dbReference type="ARBA" id="ARBA00022827"/>
    </source>
</evidence>
<dbReference type="Pfam" id="PF02852">
    <property type="entry name" value="Pyr_redox_dim"/>
    <property type="match status" value="1"/>
</dbReference>
<dbReference type="SUPFAM" id="SSF55424">
    <property type="entry name" value="FAD/NAD-linked reductases, dimerisation (C-terminal) domain"/>
    <property type="match status" value="1"/>
</dbReference>
<keyword evidence="14" id="KW-0676">Redox-active center</keyword>
<feature type="binding site" evidence="12">
    <location>
        <begin position="328"/>
        <end position="331"/>
    </location>
    <ligand>
        <name>FAD</name>
        <dbReference type="ChEBI" id="CHEBI:57692"/>
    </ligand>
</feature>
<evidence type="ECO:0000256" key="9">
    <source>
        <dbReference type="ARBA" id="ARBA00023027"/>
    </source>
</evidence>
<evidence type="ECO:0000256" key="2">
    <source>
        <dbReference type="ARBA" id="ARBA00007532"/>
    </source>
</evidence>
<dbReference type="GO" id="GO:0006103">
    <property type="term" value="P:2-oxoglutarate metabolic process"/>
    <property type="evidence" value="ECO:0007669"/>
    <property type="project" value="TreeGrafter"/>
</dbReference>
<feature type="binding site" evidence="12">
    <location>
        <position position="214"/>
    </location>
    <ligand>
        <name>NAD(+)</name>
        <dbReference type="ChEBI" id="CHEBI:57540"/>
    </ligand>
</feature>
<feature type="binding site" evidence="12">
    <location>
        <begin position="191"/>
        <end position="198"/>
    </location>
    <ligand>
        <name>NAD(+)</name>
        <dbReference type="ChEBI" id="CHEBI:57540"/>
    </ligand>
</feature>
<dbReference type="Gene3D" id="3.30.390.30">
    <property type="match status" value="1"/>
</dbReference>
<comment type="caution">
    <text evidence="17">The sequence shown here is derived from an EMBL/GenBank/DDBJ whole genome shotgun (WGS) entry which is preliminary data.</text>
</comment>
<dbReference type="InterPro" id="IPR016156">
    <property type="entry name" value="FAD/NAD-linked_Rdtase_dimer_sf"/>
</dbReference>
<feature type="binding site" evidence="12">
    <location>
        <position position="281"/>
    </location>
    <ligand>
        <name>NAD(+)</name>
        <dbReference type="ChEBI" id="CHEBI:57540"/>
    </ligand>
</feature>
<dbReference type="PANTHER" id="PTHR22912">
    <property type="entry name" value="DISULFIDE OXIDOREDUCTASE"/>
    <property type="match status" value="1"/>
</dbReference>
<feature type="active site" description="Proton acceptor" evidence="11">
    <location>
        <position position="454"/>
    </location>
</feature>
<dbReference type="Pfam" id="PF07992">
    <property type="entry name" value="Pyr_redox_2"/>
    <property type="match status" value="1"/>
</dbReference>
<dbReference type="Proteomes" id="UP000266091">
    <property type="component" value="Unassembled WGS sequence"/>
</dbReference>
<dbReference type="InterPro" id="IPR004099">
    <property type="entry name" value="Pyr_nucl-diS_OxRdtase_dimer"/>
</dbReference>
<dbReference type="PRINTS" id="PR00411">
    <property type="entry name" value="PNDRDTASEI"/>
</dbReference>
<dbReference type="SUPFAM" id="SSF51905">
    <property type="entry name" value="FAD/NAD(P)-binding domain"/>
    <property type="match status" value="1"/>
</dbReference>